<feature type="transmembrane region" description="Helical" evidence="1">
    <location>
        <begin position="94"/>
        <end position="113"/>
    </location>
</feature>
<keyword evidence="1" id="KW-1133">Transmembrane helix</keyword>
<keyword evidence="1" id="KW-0472">Membrane</keyword>
<name>A0A4Q7YWL3_9BACT</name>
<protein>
    <recommendedName>
        <fullName evidence="4">DoxX-like protein</fullName>
    </recommendedName>
</protein>
<dbReference type="NCBIfam" id="NF047765">
    <property type="entry name" value="LIC_13387_fam"/>
    <property type="match status" value="1"/>
</dbReference>
<gene>
    <name evidence="2" type="ORF">BDD14_3106</name>
</gene>
<proteinExistence type="predicted"/>
<dbReference type="OrthoDB" id="121119at2"/>
<evidence type="ECO:0008006" key="4">
    <source>
        <dbReference type="Google" id="ProtNLM"/>
    </source>
</evidence>
<reference evidence="2 3" key="1">
    <citation type="submission" date="2019-02" db="EMBL/GenBank/DDBJ databases">
        <title>Genomic Encyclopedia of Archaeal and Bacterial Type Strains, Phase II (KMG-II): from individual species to whole genera.</title>
        <authorList>
            <person name="Goeker M."/>
        </authorList>
    </citation>
    <scope>NUCLEOTIDE SEQUENCE [LARGE SCALE GENOMIC DNA]</scope>
    <source>
        <strain evidence="2 3">DSM 18101</strain>
    </source>
</reference>
<feature type="transmembrane region" description="Helical" evidence="1">
    <location>
        <begin position="59"/>
        <end position="82"/>
    </location>
</feature>
<dbReference type="AlphaFoldDB" id="A0A4Q7YWL3"/>
<organism evidence="2 3">
    <name type="scientific">Edaphobacter modestus</name>
    <dbReference type="NCBI Taxonomy" id="388466"/>
    <lineage>
        <taxon>Bacteria</taxon>
        <taxon>Pseudomonadati</taxon>
        <taxon>Acidobacteriota</taxon>
        <taxon>Terriglobia</taxon>
        <taxon>Terriglobales</taxon>
        <taxon>Acidobacteriaceae</taxon>
        <taxon>Edaphobacter</taxon>
    </lineage>
</organism>
<dbReference type="InterPro" id="IPR058068">
    <property type="entry name" value="LIC_13387-like"/>
</dbReference>
<evidence type="ECO:0000256" key="1">
    <source>
        <dbReference type="SAM" id="Phobius"/>
    </source>
</evidence>
<keyword evidence="1" id="KW-0812">Transmembrane</keyword>
<accession>A0A4Q7YWL3</accession>
<dbReference type="RefSeq" id="WP_130419475.1">
    <property type="nucleotide sequence ID" value="NZ_SHKW01000001.1"/>
</dbReference>
<keyword evidence="3" id="KW-1185">Reference proteome</keyword>
<feature type="transmembrane region" description="Helical" evidence="1">
    <location>
        <begin position="119"/>
        <end position="136"/>
    </location>
</feature>
<dbReference type="EMBL" id="SHKW01000001">
    <property type="protein sequence ID" value="RZU41581.1"/>
    <property type="molecule type" value="Genomic_DNA"/>
</dbReference>
<evidence type="ECO:0000313" key="3">
    <source>
        <dbReference type="Proteomes" id="UP000292958"/>
    </source>
</evidence>
<comment type="caution">
    <text evidence="2">The sequence shown here is derived from an EMBL/GenBank/DDBJ whole genome shotgun (WGS) entry which is preliminary data.</text>
</comment>
<sequence length="144" mass="15569">MRPTPWLRAASILTLFHSISHTLGGVFGAPAPGAQQTAVDAMKTNLFPVMGVTRSLWEFYRGMGLGVTIFLTVEAIVFWLLGNLCRSSDADLRPVLAVFLIGYLAFAVNSLIYFFAPPVVVELLIAACLGMAMVSIKRPVARPA</sequence>
<dbReference type="Proteomes" id="UP000292958">
    <property type="component" value="Unassembled WGS sequence"/>
</dbReference>
<evidence type="ECO:0000313" key="2">
    <source>
        <dbReference type="EMBL" id="RZU41581.1"/>
    </source>
</evidence>